<evidence type="ECO:0000256" key="9">
    <source>
        <dbReference type="ARBA" id="ARBA00022842"/>
    </source>
</evidence>
<dbReference type="GO" id="GO:0046872">
    <property type="term" value="F:metal ion binding"/>
    <property type="evidence" value="ECO:0007669"/>
    <property type="project" value="UniProtKB-KW"/>
</dbReference>
<evidence type="ECO:0000256" key="8">
    <source>
        <dbReference type="ARBA" id="ARBA00022801"/>
    </source>
</evidence>
<evidence type="ECO:0000256" key="1">
    <source>
        <dbReference type="ARBA" id="ARBA00001936"/>
    </source>
</evidence>
<dbReference type="GO" id="GO:0005737">
    <property type="term" value="C:cytoplasm"/>
    <property type="evidence" value="ECO:0007669"/>
    <property type="project" value="TreeGrafter"/>
</dbReference>
<keyword evidence="8" id="KW-0378">Hydrolase</keyword>
<evidence type="ECO:0000256" key="7">
    <source>
        <dbReference type="ARBA" id="ARBA00022763"/>
    </source>
</evidence>
<keyword evidence="5" id="KW-0540">Nuclease</keyword>
<comment type="cofactor">
    <cofactor evidence="2">
        <name>Mg(2+)</name>
        <dbReference type="ChEBI" id="CHEBI:18420"/>
    </cofactor>
</comment>
<dbReference type="EMBL" id="JAXCGZ010000101">
    <property type="protein sequence ID" value="KAK7086708.1"/>
    <property type="molecule type" value="Genomic_DNA"/>
</dbReference>
<comment type="cofactor">
    <cofactor evidence="1">
        <name>Mn(2+)</name>
        <dbReference type="ChEBI" id="CHEBI:29035"/>
    </cofactor>
</comment>
<dbReference type="GO" id="GO:0016605">
    <property type="term" value="C:PML body"/>
    <property type="evidence" value="ECO:0007669"/>
    <property type="project" value="UniProtKB-SubCell"/>
</dbReference>
<gene>
    <name evidence="14" type="primary">TDP2</name>
    <name evidence="14" type="ORF">SK128_010750</name>
</gene>
<proteinExistence type="predicted"/>
<evidence type="ECO:0000259" key="13">
    <source>
        <dbReference type="Pfam" id="PF03372"/>
    </source>
</evidence>
<dbReference type="Gene3D" id="3.60.10.10">
    <property type="entry name" value="Endonuclease/exonuclease/phosphatase"/>
    <property type="match status" value="1"/>
</dbReference>
<accession>A0AAN9AGY6</accession>
<organism evidence="14 15">
    <name type="scientific">Halocaridina rubra</name>
    <name type="common">Hawaiian red shrimp</name>
    <dbReference type="NCBI Taxonomy" id="373956"/>
    <lineage>
        <taxon>Eukaryota</taxon>
        <taxon>Metazoa</taxon>
        <taxon>Ecdysozoa</taxon>
        <taxon>Arthropoda</taxon>
        <taxon>Crustacea</taxon>
        <taxon>Multicrustacea</taxon>
        <taxon>Malacostraca</taxon>
        <taxon>Eumalacostraca</taxon>
        <taxon>Eucarida</taxon>
        <taxon>Decapoda</taxon>
        <taxon>Pleocyemata</taxon>
        <taxon>Caridea</taxon>
        <taxon>Atyoidea</taxon>
        <taxon>Atyidae</taxon>
        <taxon>Halocaridina</taxon>
    </lineage>
</organism>
<evidence type="ECO:0000313" key="15">
    <source>
        <dbReference type="Proteomes" id="UP001381693"/>
    </source>
</evidence>
<dbReference type="GO" id="GO:0003697">
    <property type="term" value="F:single-stranded DNA binding"/>
    <property type="evidence" value="ECO:0007669"/>
    <property type="project" value="TreeGrafter"/>
</dbReference>
<dbReference type="Gene3D" id="1.10.8.10">
    <property type="entry name" value="DNA helicase RuvA subunit, C-terminal domain"/>
    <property type="match status" value="1"/>
</dbReference>
<keyword evidence="10" id="KW-0234">DNA repair</keyword>
<keyword evidence="9" id="KW-0460">Magnesium</keyword>
<comment type="caution">
    <text evidence="14">The sequence shown here is derived from an EMBL/GenBank/DDBJ whole genome shotgun (WGS) entry which is preliminary data.</text>
</comment>
<dbReference type="FunFam" id="3.60.10.10:FF:000024">
    <property type="entry name" value="Tyrosyl-DNA phosphodiesterase 2"/>
    <property type="match status" value="1"/>
</dbReference>
<evidence type="ECO:0000256" key="2">
    <source>
        <dbReference type="ARBA" id="ARBA00001946"/>
    </source>
</evidence>
<protein>
    <recommendedName>
        <fullName evidence="4">Tyrosyl-DNA phosphodiesterase 2</fullName>
    </recommendedName>
    <alternativeName>
        <fullName evidence="12">5'-tyrosyl-DNA phosphodiesterase</fullName>
    </alternativeName>
</protein>
<dbReference type="InterPro" id="IPR005135">
    <property type="entry name" value="Endo/exonuclease/phosphatase"/>
</dbReference>
<keyword evidence="7" id="KW-0227">DNA damage</keyword>
<dbReference type="SUPFAM" id="SSF46934">
    <property type="entry name" value="UBA-like"/>
    <property type="match status" value="1"/>
</dbReference>
<dbReference type="CDD" id="cd14672">
    <property type="entry name" value="UBA_ceTYDP2_like"/>
    <property type="match status" value="1"/>
</dbReference>
<dbReference type="Pfam" id="PF14555">
    <property type="entry name" value="UBA_4"/>
    <property type="match status" value="1"/>
</dbReference>
<dbReference type="CDD" id="cd09080">
    <property type="entry name" value="TDP2"/>
    <property type="match status" value="1"/>
</dbReference>
<name>A0AAN9AGY6_HALRR</name>
<dbReference type="PANTHER" id="PTHR15822">
    <property type="entry name" value="TRAF AND TNF RECEPTOR-ASSOCIATED PROTEIN"/>
    <property type="match status" value="1"/>
</dbReference>
<reference evidence="14 15" key="1">
    <citation type="submission" date="2023-11" db="EMBL/GenBank/DDBJ databases">
        <title>Halocaridina rubra genome assembly.</title>
        <authorList>
            <person name="Smith C."/>
        </authorList>
    </citation>
    <scope>NUCLEOTIDE SEQUENCE [LARGE SCALE GENOMIC DNA]</scope>
    <source>
        <strain evidence="14">EP-1</strain>
        <tissue evidence="14">Whole</tissue>
    </source>
</reference>
<dbReference type="GO" id="GO:0006302">
    <property type="term" value="P:double-strand break repair"/>
    <property type="evidence" value="ECO:0007669"/>
    <property type="project" value="TreeGrafter"/>
</dbReference>
<evidence type="ECO:0000256" key="6">
    <source>
        <dbReference type="ARBA" id="ARBA00022723"/>
    </source>
</evidence>
<evidence type="ECO:0000256" key="10">
    <source>
        <dbReference type="ARBA" id="ARBA00023204"/>
    </source>
</evidence>
<dbReference type="InterPro" id="IPR036691">
    <property type="entry name" value="Endo/exonu/phosph_ase_sf"/>
</dbReference>
<dbReference type="Pfam" id="PF03372">
    <property type="entry name" value="Exo_endo_phos"/>
    <property type="match status" value="1"/>
</dbReference>
<evidence type="ECO:0000256" key="4">
    <source>
        <dbReference type="ARBA" id="ARBA00017870"/>
    </source>
</evidence>
<dbReference type="AlphaFoldDB" id="A0AAN9AGY6"/>
<comment type="subcellular location">
    <subcellularLocation>
        <location evidence="3">Nucleus</location>
        <location evidence="3">PML body</location>
    </subcellularLocation>
</comment>
<dbReference type="PANTHER" id="PTHR15822:SF4">
    <property type="entry name" value="TYROSYL-DNA PHOSPHODIESTERASE 2"/>
    <property type="match status" value="1"/>
</dbReference>
<dbReference type="InterPro" id="IPR009060">
    <property type="entry name" value="UBA-like_sf"/>
</dbReference>
<evidence type="ECO:0000313" key="14">
    <source>
        <dbReference type="EMBL" id="KAK7086708.1"/>
    </source>
</evidence>
<dbReference type="Proteomes" id="UP001381693">
    <property type="component" value="Unassembled WGS sequence"/>
</dbReference>
<evidence type="ECO:0000256" key="3">
    <source>
        <dbReference type="ARBA" id="ARBA00004322"/>
    </source>
</evidence>
<evidence type="ECO:0000256" key="12">
    <source>
        <dbReference type="ARBA" id="ARBA00031304"/>
    </source>
</evidence>
<evidence type="ECO:0000256" key="5">
    <source>
        <dbReference type="ARBA" id="ARBA00022722"/>
    </source>
</evidence>
<dbReference type="GO" id="GO:0004518">
    <property type="term" value="F:nuclease activity"/>
    <property type="evidence" value="ECO:0007669"/>
    <property type="project" value="UniProtKB-KW"/>
</dbReference>
<dbReference type="GO" id="GO:0070260">
    <property type="term" value="F:5'-tyrosyl-DNA phosphodiesterase activity"/>
    <property type="evidence" value="ECO:0007669"/>
    <property type="project" value="TreeGrafter"/>
</dbReference>
<dbReference type="SUPFAM" id="SSF56219">
    <property type="entry name" value="DNase I-like"/>
    <property type="match status" value="1"/>
</dbReference>
<evidence type="ECO:0000256" key="11">
    <source>
        <dbReference type="ARBA" id="ARBA00023242"/>
    </source>
</evidence>
<keyword evidence="15" id="KW-1185">Reference proteome</keyword>
<keyword evidence="6" id="KW-0479">Metal-binding</keyword>
<dbReference type="InterPro" id="IPR051547">
    <property type="entry name" value="TDP2-like"/>
</dbReference>
<feature type="domain" description="Endonuclease/exonuclease/phosphatase" evidence="13">
    <location>
        <begin position="104"/>
        <end position="338"/>
    </location>
</feature>
<sequence>MSRDSDIIAIDNDDDDTEQNIPDAKSCQERVEKFVEITGTDEALAQFYLQDRNWDVALSVNAYFGNVGGGGADDSDLFITFDSKVAAALGGSVTTEPPKTFRLVTWNIDGLDERNLKKRTKAVAKILEEEKADIVYLQELVPQTYKYLEDHLPQFHFIVGSIDNYFTATLLRRTTVYYDSHNVLPFNNTCMGRELLLVQAHIGKVKLNLLNSHLESTKDFATQRKEQLKICFNKMKIANSSHTTLFGGDLNARDSEVDATKIPEAFDLWESCGRRPEAKWTWDVQRNTNKEFPGRFKPKARFDRLYLKQASPPVVAPKHFGLIGLQKVSGTDSFPSDHWGVIVHFEVMAIDGGACSSKR</sequence>
<keyword evidence="11" id="KW-0539">Nucleus</keyword>